<dbReference type="Proteomes" id="UP001054821">
    <property type="component" value="Chromosome 2"/>
</dbReference>
<dbReference type="InterPro" id="IPR043128">
    <property type="entry name" value="Rev_trsase/Diguanyl_cyclase"/>
</dbReference>
<dbReference type="InterPro" id="IPR043502">
    <property type="entry name" value="DNA/RNA_pol_sf"/>
</dbReference>
<dbReference type="PANTHER" id="PTHR24559">
    <property type="entry name" value="TRANSPOSON TY3-I GAG-POL POLYPROTEIN"/>
    <property type="match status" value="1"/>
</dbReference>
<evidence type="ECO:0000313" key="3">
    <source>
        <dbReference type="Proteomes" id="UP001054821"/>
    </source>
</evidence>
<feature type="domain" description="Reverse transcriptase" evidence="1">
    <location>
        <begin position="1"/>
        <end position="136"/>
    </location>
</feature>
<dbReference type="AlphaFoldDB" id="A0AAD4ZFE4"/>
<dbReference type="InterPro" id="IPR053134">
    <property type="entry name" value="RNA-dir_DNA_polymerase"/>
</dbReference>
<proteinExistence type="predicted"/>
<dbReference type="PANTHER" id="PTHR24559:SF457">
    <property type="entry name" value="RNA-DIRECTED DNA POLYMERASE HOMOLOG"/>
    <property type="match status" value="1"/>
</dbReference>
<accession>A0AAD4ZFE4</accession>
<organism evidence="2 3">
    <name type="scientific">Prunus dulcis</name>
    <name type="common">Almond</name>
    <name type="synonym">Amygdalus dulcis</name>
    <dbReference type="NCBI Taxonomy" id="3755"/>
    <lineage>
        <taxon>Eukaryota</taxon>
        <taxon>Viridiplantae</taxon>
        <taxon>Streptophyta</taxon>
        <taxon>Embryophyta</taxon>
        <taxon>Tracheophyta</taxon>
        <taxon>Spermatophyta</taxon>
        <taxon>Magnoliopsida</taxon>
        <taxon>eudicotyledons</taxon>
        <taxon>Gunneridae</taxon>
        <taxon>Pentapetalae</taxon>
        <taxon>rosids</taxon>
        <taxon>fabids</taxon>
        <taxon>Rosales</taxon>
        <taxon>Rosaceae</taxon>
        <taxon>Amygdaloideae</taxon>
        <taxon>Amygdaleae</taxon>
        <taxon>Prunus</taxon>
    </lineage>
</organism>
<dbReference type="EMBL" id="JAJFAZ020000002">
    <property type="protein sequence ID" value="KAI5343238.1"/>
    <property type="molecule type" value="Genomic_DNA"/>
</dbReference>
<dbReference type="Gene3D" id="3.10.10.10">
    <property type="entry name" value="HIV Type 1 Reverse Transcriptase, subunit A, domain 1"/>
    <property type="match status" value="1"/>
</dbReference>
<reference evidence="2 3" key="1">
    <citation type="journal article" date="2022" name="G3 (Bethesda)">
        <title>Whole-genome sequence and methylome profiling of the almond [Prunus dulcis (Mill.) D.A. Webb] cultivar 'Nonpareil'.</title>
        <authorList>
            <person name="D'Amico-Willman K.M."/>
            <person name="Ouma W.Z."/>
            <person name="Meulia T."/>
            <person name="Sideli G.M."/>
            <person name="Gradziel T.M."/>
            <person name="Fresnedo-Ramirez J."/>
        </authorList>
    </citation>
    <scope>NUCLEOTIDE SEQUENCE [LARGE SCALE GENOMIC DNA]</scope>
    <source>
        <strain evidence="2">Clone GOH B32 T37-40</strain>
    </source>
</reference>
<dbReference type="SUPFAM" id="SSF56672">
    <property type="entry name" value="DNA/RNA polymerases"/>
    <property type="match status" value="1"/>
</dbReference>
<dbReference type="Pfam" id="PF00078">
    <property type="entry name" value="RVT_1"/>
    <property type="match status" value="1"/>
</dbReference>
<keyword evidence="3" id="KW-1185">Reference proteome</keyword>
<evidence type="ECO:0000259" key="1">
    <source>
        <dbReference type="PROSITE" id="PS50878"/>
    </source>
</evidence>
<dbReference type="InterPro" id="IPR000477">
    <property type="entry name" value="RT_dom"/>
</dbReference>
<name>A0AAD4ZFE4_PRUDU</name>
<dbReference type="PROSITE" id="PS50878">
    <property type="entry name" value="RT_POL"/>
    <property type="match status" value="1"/>
</dbReference>
<dbReference type="Gene3D" id="3.30.70.270">
    <property type="match status" value="1"/>
</dbReference>
<gene>
    <name evidence="2" type="ORF">L3X38_011114</name>
</gene>
<evidence type="ECO:0000313" key="2">
    <source>
        <dbReference type="EMBL" id="KAI5343238.1"/>
    </source>
</evidence>
<dbReference type="CDD" id="cd01647">
    <property type="entry name" value="RT_LTR"/>
    <property type="match status" value="1"/>
</dbReference>
<sequence length="286" mass="33088">MPMTDMLVDGAAHNQMLSFMDGNAGYNQIMVAEEDIHKTAFMCPGNIGTFEYVVMPFGLRNAGATYQRAMNSIFHDMIGHSLEVYIDDIVIKSPKKGNHVSNMKKAFLRIRQHKLKMNPKKCIFGVQVGNFLGFLVHQRDGKNNTRRLLRKSSATSRVRQFCLHQRRVDHSNYMSLHQKYLTEMERKYYAIERYVPQKAFKGQAIADFLANHPREEIENINSKDIANADMLGKKSLPSILTRGMEIDINSAIMTEEDWRLPIISYLQHPILPYEKKIRIMALNYRM</sequence>
<comment type="caution">
    <text evidence="2">The sequence shown here is derived from an EMBL/GenBank/DDBJ whole genome shotgun (WGS) entry which is preliminary data.</text>
</comment>
<protein>
    <recommendedName>
        <fullName evidence="1">Reverse transcriptase domain-containing protein</fullName>
    </recommendedName>
</protein>